<dbReference type="Proteomes" id="UP000062043">
    <property type="component" value="Chromosome"/>
</dbReference>
<gene>
    <name evidence="1" type="ORF">X802_02915</name>
</gene>
<evidence type="ECO:0000313" key="2">
    <source>
        <dbReference type="Proteomes" id="UP000062043"/>
    </source>
</evidence>
<keyword evidence="2" id="KW-1185">Reference proteome</keyword>
<protein>
    <submittedName>
        <fullName evidence="1">Uncharacterized protein</fullName>
    </submittedName>
</protein>
<name>A0A0X1KIY8_9EURY</name>
<sequence>MSVIAPSWRHDLINLPRNLTSANPLTVDIDRKTLKNLNPAENLEGQKWRDITVIGEFSFSWSGFSCWGSTHS</sequence>
<dbReference type="EMBL" id="CP007140">
    <property type="protein sequence ID" value="AJC71231.1"/>
    <property type="molecule type" value="Genomic_DNA"/>
</dbReference>
<evidence type="ECO:0000313" key="1">
    <source>
        <dbReference type="EMBL" id="AJC71231.1"/>
    </source>
</evidence>
<reference evidence="1 2" key="1">
    <citation type="submission" date="2014-01" db="EMBL/GenBank/DDBJ databases">
        <title>Genome sequencing of Thermococcus guaymasensis.</title>
        <authorList>
            <person name="Zhang X."/>
            <person name="Alvare G."/>
            <person name="Fristensky B."/>
            <person name="Chen L."/>
            <person name="Suen T."/>
            <person name="Chen Q."/>
            <person name="Ma K."/>
        </authorList>
    </citation>
    <scope>NUCLEOTIDE SEQUENCE [LARGE SCALE GENOMIC DNA]</scope>
    <source>
        <strain evidence="1 2">DSM 11113</strain>
    </source>
</reference>
<organism evidence="1 2">
    <name type="scientific">Thermococcus guaymasensis DSM 11113</name>
    <dbReference type="NCBI Taxonomy" id="1432656"/>
    <lineage>
        <taxon>Archaea</taxon>
        <taxon>Methanobacteriati</taxon>
        <taxon>Methanobacteriota</taxon>
        <taxon>Thermococci</taxon>
        <taxon>Thermococcales</taxon>
        <taxon>Thermococcaceae</taxon>
        <taxon>Thermococcus</taxon>
    </lineage>
</organism>
<dbReference type="AlphaFoldDB" id="A0A0X1KIY8"/>
<proteinExistence type="predicted"/>
<dbReference type="KEGG" id="tgy:X802_02915"/>
<dbReference type="STRING" id="1432656.X802_02915"/>
<dbReference type="PATRIC" id="fig|1432656.3.peg.560"/>
<accession>A0A0X1KIY8</accession>